<dbReference type="SUPFAM" id="SSF81383">
    <property type="entry name" value="F-box domain"/>
    <property type="match status" value="1"/>
</dbReference>
<reference evidence="2" key="1">
    <citation type="journal article" date="2012" name="Science">
        <title>The Paleozoic origin of enzymatic lignin decomposition reconstructed from 31 fungal genomes.</title>
        <authorList>
            <person name="Floudas D."/>
            <person name="Binder M."/>
            <person name="Riley R."/>
            <person name="Barry K."/>
            <person name="Blanchette R.A."/>
            <person name="Henrissat B."/>
            <person name="Martinez A.T."/>
            <person name="Otillar R."/>
            <person name="Spatafora J.W."/>
            <person name="Yadav J.S."/>
            <person name="Aerts A."/>
            <person name="Benoit I."/>
            <person name="Boyd A."/>
            <person name="Carlson A."/>
            <person name="Copeland A."/>
            <person name="Coutinho P.M."/>
            <person name="de Vries R.P."/>
            <person name="Ferreira P."/>
            <person name="Findley K."/>
            <person name="Foster B."/>
            <person name="Gaskell J."/>
            <person name="Glotzer D."/>
            <person name="Gorecki P."/>
            <person name="Heitman J."/>
            <person name="Hesse C."/>
            <person name="Hori C."/>
            <person name="Igarashi K."/>
            <person name="Jurgens J.A."/>
            <person name="Kallen N."/>
            <person name="Kersten P."/>
            <person name="Kohler A."/>
            <person name="Kuees U."/>
            <person name="Kumar T.K.A."/>
            <person name="Kuo A."/>
            <person name="LaButti K."/>
            <person name="Larrondo L.F."/>
            <person name="Lindquist E."/>
            <person name="Ling A."/>
            <person name="Lombard V."/>
            <person name="Lucas S."/>
            <person name="Lundell T."/>
            <person name="Martin R."/>
            <person name="McLaughlin D.J."/>
            <person name="Morgenstern I."/>
            <person name="Morin E."/>
            <person name="Murat C."/>
            <person name="Nagy L.G."/>
            <person name="Nolan M."/>
            <person name="Ohm R.A."/>
            <person name="Patyshakuliyeva A."/>
            <person name="Rokas A."/>
            <person name="Ruiz-Duenas F.J."/>
            <person name="Sabat G."/>
            <person name="Salamov A."/>
            <person name="Samejima M."/>
            <person name="Schmutz J."/>
            <person name="Slot J.C."/>
            <person name="St John F."/>
            <person name="Stenlid J."/>
            <person name="Sun H."/>
            <person name="Sun S."/>
            <person name="Syed K."/>
            <person name="Tsang A."/>
            <person name="Wiebenga A."/>
            <person name="Young D."/>
            <person name="Pisabarro A."/>
            <person name="Eastwood D.C."/>
            <person name="Martin F."/>
            <person name="Cullen D."/>
            <person name="Grigoriev I.V."/>
            <person name="Hibbett D.S."/>
        </authorList>
    </citation>
    <scope>NUCLEOTIDE SEQUENCE [LARGE SCALE GENOMIC DNA]</scope>
    <source>
        <strain evidence="2">TFB10046</strain>
    </source>
</reference>
<dbReference type="Proteomes" id="UP000006514">
    <property type="component" value="Unassembled WGS sequence"/>
</dbReference>
<accession>J0D9U3</accession>
<dbReference type="InterPro" id="IPR036047">
    <property type="entry name" value="F-box-like_dom_sf"/>
</dbReference>
<name>J0D9U3_AURST</name>
<dbReference type="EMBL" id="JH687856">
    <property type="protein sequence ID" value="EJD36672.1"/>
    <property type="molecule type" value="Genomic_DNA"/>
</dbReference>
<keyword evidence="2" id="KW-1185">Reference proteome</keyword>
<feature type="non-terminal residue" evidence="1">
    <location>
        <position position="67"/>
    </location>
</feature>
<evidence type="ECO:0008006" key="3">
    <source>
        <dbReference type="Google" id="ProtNLM"/>
    </source>
</evidence>
<dbReference type="InParanoid" id="J0D9U3"/>
<organism evidence="1 2">
    <name type="scientific">Auricularia subglabra (strain TFB-10046 / SS5)</name>
    <name type="common">White-rot fungus</name>
    <name type="synonym">Auricularia delicata (strain TFB10046)</name>
    <dbReference type="NCBI Taxonomy" id="717982"/>
    <lineage>
        <taxon>Eukaryota</taxon>
        <taxon>Fungi</taxon>
        <taxon>Dikarya</taxon>
        <taxon>Basidiomycota</taxon>
        <taxon>Agaricomycotina</taxon>
        <taxon>Agaricomycetes</taxon>
        <taxon>Auriculariales</taxon>
        <taxon>Auriculariaceae</taxon>
        <taxon>Auricularia</taxon>
    </lineage>
</organism>
<sequence>MEHRALVHLPVNLAPFALSAVCRFWREQALNVPSLWRFIAIHRPPSQTTWLLVRLMVERSRPCPLDF</sequence>
<evidence type="ECO:0000313" key="2">
    <source>
        <dbReference type="Proteomes" id="UP000006514"/>
    </source>
</evidence>
<protein>
    <recommendedName>
        <fullName evidence="3">F-box domain-containing protein</fullName>
    </recommendedName>
</protein>
<evidence type="ECO:0000313" key="1">
    <source>
        <dbReference type="EMBL" id="EJD36672.1"/>
    </source>
</evidence>
<dbReference type="OrthoDB" id="2269034at2759"/>
<gene>
    <name evidence="1" type="ORF">AURDEDRAFT_117030</name>
</gene>
<dbReference type="AlphaFoldDB" id="J0D9U3"/>
<proteinExistence type="predicted"/>
<dbReference type="KEGG" id="adl:AURDEDRAFT_117030"/>